<dbReference type="Proteomes" id="UP000251314">
    <property type="component" value="Unassembled WGS sequence"/>
</dbReference>
<dbReference type="AlphaFoldDB" id="A0A329RMV4"/>
<dbReference type="Proteomes" id="UP000735874">
    <property type="component" value="Unassembled WGS sequence"/>
</dbReference>
<dbReference type="EMBL" id="RCMI01000621">
    <property type="protein sequence ID" value="KAG2903342.1"/>
    <property type="molecule type" value="Genomic_DNA"/>
</dbReference>
<evidence type="ECO:0000313" key="2">
    <source>
        <dbReference type="EMBL" id="KAG2903342.1"/>
    </source>
</evidence>
<organism evidence="6 7">
    <name type="scientific">Phytophthora cactorum</name>
    <dbReference type="NCBI Taxonomy" id="29920"/>
    <lineage>
        <taxon>Eukaryota</taxon>
        <taxon>Sar</taxon>
        <taxon>Stramenopiles</taxon>
        <taxon>Oomycota</taxon>
        <taxon>Peronosporomycetes</taxon>
        <taxon>Peronosporales</taxon>
        <taxon>Peronosporaceae</taxon>
        <taxon>Phytophthora</taxon>
    </lineage>
</organism>
<reference evidence="6 7" key="1">
    <citation type="submission" date="2018-01" db="EMBL/GenBank/DDBJ databases">
        <title>Draft genome of the strawberry crown rot pathogen Phytophthora cactorum.</title>
        <authorList>
            <person name="Armitage A.D."/>
            <person name="Lysoe E."/>
            <person name="Nellist C.F."/>
            <person name="Harrison R.J."/>
            <person name="Brurberg M.B."/>
        </authorList>
    </citation>
    <scope>NUCLEOTIDE SEQUENCE [LARGE SCALE GENOMIC DNA]</scope>
    <source>
        <strain evidence="6 7">10300</strain>
    </source>
</reference>
<comment type="caution">
    <text evidence="6">The sequence shown here is derived from an EMBL/GenBank/DDBJ whole genome shotgun (WGS) entry which is preliminary data.</text>
</comment>
<dbReference type="EMBL" id="MJFZ01000685">
    <property type="protein sequence ID" value="RAW26067.1"/>
    <property type="molecule type" value="Genomic_DNA"/>
</dbReference>
<dbReference type="Proteomes" id="UP000697107">
    <property type="component" value="Unassembled WGS sequence"/>
</dbReference>
<reference evidence="5" key="2">
    <citation type="submission" date="2018-05" db="EMBL/GenBank/DDBJ databases">
        <title>Effector identification in a new, highly contiguous assembly of the strawberry crown rot pathogen Phytophthora cactorum.</title>
        <authorList>
            <person name="Armitage A.D."/>
            <person name="Nellist C.F."/>
            <person name="Bates H."/>
            <person name="Vickerstaff R.J."/>
            <person name="Harrison R.J."/>
        </authorList>
    </citation>
    <scope>NUCLEOTIDE SEQUENCE</scope>
    <source>
        <strain evidence="1">15-7</strain>
        <strain evidence="2">4032</strain>
        <strain evidence="3">4040</strain>
        <strain evidence="4">P415</strain>
        <strain evidence="5">P421</strain>
    </source>
</reference>
<evidence type="ECO:0000313" key="3">
    <source>
        <dbReference type="EMBL" id="KAG2919296.1"/>
    </source>
</evidence>
<evidence type="ECO:0000313" key="4">
    <source>
        <dbReference type="EMBL" id="KAG2972327.1"/>
    </source>
</evidence>
<dbReference type="VEuPathDB" id="FungiDB:PC110_g17522"/>
<dbReference type="EMBL" id="RCMV01000644">
    <property type="protein sequence ID" value="KAG3214370.1"/>
    <property type="molecule type" value="Genomic_DNA"/>
</dbReference>
<dbReference type="Proteomes" id="UP000774804">
    <property type="component" value="Unassembled WGS sequence"/>
</dbReference>
<evidence type="ECO:0000313" key="1">
    <source>
        <dbReference type="EMBL" id="KAG2851435.1"/>
    </source>
</evidence>
<evidence type="ECO:0000313" key="6">
    <source>
        <dbReference type="EMBL" id="RAW26067.1"/>
    </source>
</evidence>
<sequence>MVLAVALREAPVGRDHVWYQGIRLYQGAKYAGWYKARNVKIFSALALSLFVAWRQRSKLTLSETSRGNALPSTFKHAMAYLCCEWMDPQLQPKEAVVKYVQGIDTTVCRLRLGNGEFGEWEPARLFISSSLLVFPGVVGERSLWIREHNRRAMSLAEALRCLRSAEHSND</sequence>
<evidence type="ECO:0000313" key="7">
    <source>
        <dbReference type="Proteomes" id="UP000251314"/>
    </source>
</evidence>
<dbReference type="EMBL" id="RCMK01000611">
    <property type="protein sequence ID" value="KAG2919296.1"/>
    <property type="molecule type" value="Genomic_DNA"/>
</dbReference>
<keyword evidence="7" id="KW-1185">Reference proteome</keyword>
<name>A0A329RMV4_9STRA</name>
<proteinExistence type="predicted"/>
<dbReference type="Proteomes" id="UP000760860">
    <property type="component" value="Unassembled WGS sequence"/>
</dbReference>
<protein>
    <submittedName>
        <fullName evidence="6">Uncharacterized protein</fullName>
    </submittedName>
</protein>
<accession>A0A329RMV4</accession>
<dbReference type="EMBL" id="RCMG01000608">
    <property type="protein sequence ID" value="KAG2851435.1"/>
    <property type="molecule type" value="Genomic_DNA"/>
</dbReference>
<dbReference type="Proteomes" id="UP000736787">
    <property type="component" value="Unassembled WGS sequence"/>
</dbReference>
<dbReference type="EMBL" id="RCML01000623">
    <property type="protein sequence ID" value="KAG2972327.1"/>
    <property type="molecule type" value="Genomic_DNA"/>
</dbReference>
<gene>
    <name evidence="6" type="ORF">PC110_g17522</name>
    <name evidence="1" type="ORF">PC113_g15923</name>
    <name evidence="2" type="ORF">PC115_g15342</name>
    <name evidence="3" type="ORF">PC117_g16830</name>
    <name evidence="4" type="ORF">PC118_g15751</name>
    <name evidence="5" type="ORF">PC129_g14720</name>
</gene>
<evidence type="ECO:0000313" key="5">
    <source>
        <dbReference type="EMBL" id="KAG3214370.1"/>
    </source>
</evidence>